<comment type="similarity">
    <text evidence="1">Belongs to the 'GDXG' lipolytic enzyme family.</text>
</comment>
<dbReference type="Proteomes" id="UP001243195">
    <property type="component" value="Unassembled WGS sequence"/>
</dbReference>
<organism evidence="4 5">
    <name type="scientific">Acinetobacter gerneri</name>
    <dbReference type="NCBI Taxonomy" id="202952"/>
    <lineage>
        <taxon>Bacteria</taxon>
        <taxon>Pseudomonadati</taxon>
        <taxon>Pseudomonadota</taxon>
        <taxon>Gammaproteobacteria</taxon>
        <taxon>Moraxellales</taxon>
        <taxon>Moraxellaceae</taxon>
        <taxon>Acinetobacter</taxon>
    </lineage>
</organism>
<proteinExistence type="inferred from homology"/>
<keyword evidence="2 4" id="KW-0378">Hydrolase</keyword>
<dbReference type="Gene3D" id="3.40.50.1820">
    <property type="entry name" value="alpha/beta hydrolase"/>
    <property type="match status" value="1"/>
</dbReference>
<reference evidence="4" key="1">
    <citation type="submission" date="2023-08" db="EMBL/GenBank/DDBJ databases">
        <title>Emergence of clinically-relevant ST2 carbapenem-resistant Acinetobacter baumannii strains in hospital sewages in Zhejiang, East of China.</title>
        <authorList>
            <person name="Kaichao C."/>
            <person name="Zhang R."/>
        </authorList>
    </citation>
    <scope>NUCLEOTIDE SEQUENCE</scope>
    <source>
        <strain evidence="4">M-SY-60</strain>
    </source>
</reference>
<dbReference type="InterPro" id="IPR050300">
    <property type="entry name" value="GDXG_lipolytic_enzyme"/>
</dbReference>
<gene>
    <name evidence="4" type="ORF">RFH51_05925</name>
</gene>
<accession>A0AAW8JIK4</accession>
<dbReference type="SUPFAM" id="SSF53474">
    <property type="entry name" value="alpha/beta-Hydrolases"/>
    <property type="match status" value="1"/>
</dbReference>
<protein>
    <submittedName>
        <fullName evidence="4">Alpha/beta hydrolase</fullName>
    </submittedName>
</protein>
<evidence type="ECO:0000313" key="5">
    <source>
        <dbReference type="Proteomes" id="UP001243195"/>
    </source>
</evidence>
<evidence type="ECO:0000256" key="2">
    <source>
        <dbReference type="ARBA" id="ARBA00022801"/>
    </source>
</evidence>
<dbReference type="RefSeq" id="WP_308955594.1">
    <property type="nucleotide sequence ID" value="NZ_JAVICY010000005.1"/>
</dbReference>
<dbReference type="PANTHER" id="PTHR48081:SF8">
    <property type="entry name" value="ALPHA_BETA HYDROLASE FOLD-3 DOMAIN-CONTAINING PROTEIN-RELATED"/>
    <property type="match status" value="1"/>
</dbReference>
<evidence type="ECO:0000256" key="1">
    <source>
        <dbReference type="ARBA" id="ARBA00010515"/>
    </source>
</evidence>
<dbReference type="InterPro" id="IPR013094">
    <property type="entry name" value="AB_hydrolase_3"/>
</dbReference>
<dbReference type="GO" id="GO:0016787">
    <property type="term" value="F:hydrolase activity"/>
    <property type="evidence" value="ECO:0007669"/>
    <property type="project" value="UniProtKB-KW"/>
</dbReference>
<dbReference type="PANTHER" id="PTHR48081">
    <property type="entry name" value="AB HYDROLASE SUPERFAMILY PROTEIN C4A8.06C"/>
    <property type="match status" value="1"/>
</dbReference>
<dbReference type="Pfam" id="PF07859">
    <property type="entry name" value="Abhydrolase_3"/>
    <property type="match status" value="1"/>
</dbReference>
<evidence type="ECO:0000259" key="3">
    <source>
        <dbReference type="Pfam" id="PF07859"/>
    </source>
</evidence>
<feature type="domain" description="Alpha/beta hydrolase fold-3" evidence="3">
    <location>
        <begin position="84"/>
        <end position="288"/>
    </location>
</feature>
<dbReference type="AlphaFoldDB" id="A0AAW8JIK4"/>
<dbReference type="InterPro" id="IPR029058">
    <property type="entry name" value="AB_hydrolase_fold"/>
</dbReference>
<dbReference type="EMBL" id="JAVIDA010000006">
    <property type="protein sequence ID" value="MDQ9071000.1"/>
    <property type="molecule type" value="Genomic_DNA"/>
</dbReference>
<evidence type="ECO:0000313" key="4">
    <source>
        <dbReference type="EMBL" id="MDQ9071000.1"/>
    </source>
</evidence>
<dbReference type="PROSITE" id="PS01173">
    <property type="entry name" value="LIPASE_GDXG_HIS"/>
    <property type="match status" value="1"/>
</dbReference>
<sequence length="312" mass="34911">MNLNLHPDAQPIIDAFIANGGLSFEKMGEIPALRAGYEANCILAAMRGLDHIQTQDIQAEILAEPIHLRLYDRQLNVDEPRPTVLFVHGGGWVIGNLNTHDSICRKIADSADVRVIAVDYRLAPEHPFPVPYHDCERALQYIAAHADQLKVNLQRMVFCGDSAGANLAGYLGQNFYQKYLTPLKAQVLLYPVIGFYPETGSYATYTEGLPLVQSTMHWFFDQLVAEQSDKTKVSLLDQPFDPANGEIYLLTLEHDPLRDEALLYLQHAIQSGISVEYHHLQGLMHGIFTLAGKLQIAESYLEQIGNFIAKKI</sequence>
<name>A0AAW8JIK4_9GAMM</name>
<dbReference type="InterPro" id="IPR002168">
    <property type="entry name" value="Lipase_GDXG_HIS_AS"/>
</dbReference>
<comment type="caution">
    <text evidence="4">The sequence shown here is derived from an EMBL/GenBank/DDBJ whole genome shotgun (WGS) entry which is preliminary data.</text>
</comment>